<organism evidence="2 3">
    <name type="scientific">Apostasia shenzhenica</name>
    <dbReference type="NCBI Taxonomy" id="1088818"/>
    <lineage>
        <taxon>Eukaryota</taxon>
        <taxon>Viridiplantae</taxon>
        <taxon>Streptophyta</taxon>
        <taxon>Embryophyta</taxon>
        <taxon>Tracheophyta</taxon>
        <taxon>Spermatophyta</taxon>
        <taxon>Magnoliopsida</taxon>
        <taxon>Liliopsida</taxon>
        <taxon>Asparagales</taxon>
        <taxon>Orchidaceae</taxon>
        <taxon>Apostasioideae</taxon>
        <taxon>Apostasia</taxon>
    </lineage>
</organism>
<feature type="region of interest" description="Disordered" evidence="1">
    <location>
        <begin position="1"/>
        <end position="24"/>
    </location>
</feature>
<accession>A0A2I0AVB6</accession>
<feature type="compositionally biased region" description="Basic residues" evidence="1">
    <location>
        <begin position="1"/>
        <end position="12"/>
    </location>
</feature>
<dbReference type="EMBL" id="KZ451948">
    <property type="protein sequence ID" value="PKA59479.1"/>
    <property type="molecule type" value="Genomic_DNA"/>
</dbReference>
<evidence type="ECO:0000256" key="1">
    <source>
        <dbReference type="SAM" id="MobiDB-lite"/>
    </source>
</evidence>
<evidence type="ECO:0000313" key="3">
    <source>
        <dbReference type="Proteomes" id="UP000236161"/>
    </source>
</evidence>
<proteinExistence type="predicted"/>
<protein>
    <submittedName>
        <fullName evidence="2">Uncharacterized protein</fullName>
    </submittedName>
</protein>
<dbReference type="AlphaFoldDB" id="A0A2I0AVB6"/>
<gene>
    <name evidence="2" type="ORF">AXF42_Ash016503</name>
</gene>
<evidence type="ECO:0000313" key="2">
    <source>
        <dbReference type="EMBL" id="PKA59479.1"/>
    </source>
</evidence>
<dbReference type="Proteomes" id="UP000236161">
    <property type="component" value="Unassembled WGS sequence"/>
</dbReference>
<keyword evidence="3" id="KW-1185">Reference proteome</keyword>
<reference evidence="2 3" key="1">
    <citation type="journal article" date="2017" name="Nature">
        <title>The Apostasia genome and the evolution of orchids.</title>
        <authorList>
            <person name="Zhang G.Q."/>
            <person name="Liu K.W."/>
            <person name="Li Z."/>
            <person name="Lohaus R."/>
            <person name="Hsiao Y.Y."/>
            <person name="Niu S.C."/>
            <person name="Wang J.Y."/>
            <person name="Lin Y.C."/>
            <person name="Xu Q."/>
            <person name="Chen L.J."/>
            <person name="Yoshida K."/>
            <person name="Fujiwara S."/>
            <person name="Wang Z.W."/>
            <person name="Zhang Y.Q."/>
            <person name="Mitsuda N."/>
            <person name="Wang M."/>
            <person name="Liu G.H."/>
            <person name="Pecoraro L."/>
            <person name="Huang H.X."/>
            <person name="Xiao X.J."/>
            <person name="Lin M."/>
            <person name="Wu X.Y."/>
            <person name="Wu W.L."/>
            <person name="Chen Y.Y."/>
            <person name="Chang S.B."/>
            <person name="Sakamoto S."/>
            <person name="Ohme-Takagi M."/>
            <person name="Yagi M."/>
            <person name="Zeng S.J."/>
            <person name="Shen C.Y."/>
            <person name="Yeh C.M."/>
            <person name="Luo Y.B."/>
            <person name="Tsai W.C."/>
            <person name="Van de Peer Y."/>
            <person name="Liu Z.J."/>
        </authorList>
    </citation>
    <scope>NUCLEOTIDE SEQUENCE [LARGE SCALE GENOMIC DNA]</scope>
    <source>
        <strain evidence="3">cv. Shenzhen</strain>
        <tissue evidence="2">Stem</tissue>
    </source>
</reference>
<name>A0A2I0AVB6_9ASPA</name>
<sequence>MIRRGPRGRRRVSQLPADTSHGNRTACGCAARARAPDREEREKNMRSVFLFSVHRPRLVLHFLSNVSSFLFLCLDFGGRSRGMNDLTGGRLRLLGGLRSAGGGTWVARRFMLQGRVFCDTCLAGFETRPPLTSKVMWKP</sequence>
<dbReference type="OrthoDB" id="1896520at2759"/>